<dbReference type="Proteomes" id="UP000619265">
    <property type="component" value="Unassembled WGS sequence"/>
</dbReference>
<evidence type="ECO:0000256" key="8">
    <source>
        <dbReference type="SAM" id="MobiDB-lite"/>
    </source>
</evidence>
<feature type="region of interest" description="Disordered" evidence="8">
    <location>
        <begin position="19"/>
        <end position="61"/>
    </location>
</feature>
<keyword evidence="6" id="KW-0472">Membrane</keyword>
<evidence type="ECO:0000256" key="1">
    <source>
        <dbReference type="ARBA" id="ARBA00004334"/>
    </source>
</evidence>
<dbReference type="FunFam" id="1.20.120.290:FF:000002">
    <property type="entry name" value="Photosynthetic NDH subunit of lumenal location 2, chloroplastic"/>
    <property type="match status" value="1"/>
</dbReference>
<evidence type="ECO:0000256" key="4">
    <source>
        <dbReference type="ARBA" id="ARBA00022946"/>
    </source>
</evidence>
<reference evidence="9" key="2">
    <citation type="submission" date="2020-03" db="EMBL/GenBank/DDBJ databases">
        <title>Walnut 2.0.</title>
        <authorList>
            <person name="Marrano A."/>
            <person name="Britton M."/>
            <person name="Zimin A.V."/>
            <person name="Zaini P.A."/>
            <person name="Workman R."/>
            <person name="Puiu D."/>
            <person name="Bianco L."/>
            <person name="Allen B.J."/>
            <person name="Troggio M."/>
            <person name="Leslie C.A."/>
            <person name="Timp W."/>
            <person name="Dendekar A."/>
            <person name="Salzberg S.L."/>
            <person name="Neale D.B."/>
        </authorList>
    </citation>
    <scope>NUCLEOTIDE SEQUENCE</scope>
    <source>
        <tissue evidence="9">Leaves</tissue>
    </source>
</reference>
<evidence type="ECO:0000256" key="5">
    <source>
        <dbReference type="ARBA" id="ARBA00023078"/>
    </source>
</evidence>
<dbReference type="SUPFAM" id="SSF101112">
    <property type="entry name" value="Oxygen-evolving enhancer protein 3"/>
    <property type="match status" value="1"/>
</dbReference>
<gene>
    <name evidence="9" type="ORF">F2P56_035914</name>
</gene>
<dbReference type="Gramene" id="Jr16_12090_p1">
    <property type="protein sequence ID" value="cds.Jr16_12090_p1"/>
    <property type="gene ID" value="Jr16_12090"/>
</dbReference>
<dbReference type="AlphaFoldDB" id="A0A833TPY1"/>
<evidence type="ECO:0000256" key="6">
    <source>
        <dbReference type="ARBA" id="ARBA00023136"/>
    </source>
</evidence>
<keyword evidence="4" id="KW-0809">Transit peptide</keyword>
<comment type="subcellular location">
    <subcellularLocation>
        <location evidence="1">Plastid</location>
        <location evidence="1">Chloroplast thylakoid membrane</location>
    </subcellularLocation>
</comment>
<dbReference type="InterPro" id="IPR008797">
    <property type="entry name" value="PSII_PsbQ"/>
</dbReference>
<keyword evidence="2" id="KW-0150">Chloroplast</keyword>
<evidence type="ECO:0008006" key="11">
    <source>
        <dbReference type="Google" id="ProtNLM"/>
    </source>
</evidence>
<dbReference type="PANTHER" id="PTHR33399">
    <property type="entry name" value="OXYGEN-EVOLVING ENHANCER PROTEIN 3-1, CHLOROPLASTIC"/>
    <property type="match status" value="1"/>
</dbReference>
<evidence type="ECO:0000256" key="2">
    <source>
        <dbReference type="ARBA" id="ARBA00022528"/>
    </source>
</evidence>
<organism evidence="9 10">
    <name type="scientific">Juglans regia</name>
    <name type="common">English walnut</name>
    <dbReference type="NCBI Taxonomy" id="51240"/>
    <lineage>
        <taxon>Eukaryota</taxon>
        <taxon>Viridiplantae</taxon>
        <taxon>Streptophyta</taxon>
        <taxon>Embryophyta</taxon>
        <taxon>Tracheophyta</taxon>
        <taxon>Spermatophyta</taxon>
        <taxon>Magnoliopsida</taxon>
        <taxon>eudicotyledons</taxon>
        <taxon>Gunneridae</taxon>
        <taxon>Pentapetalae</taxon>
        <taxon>rosids</taxon>
        <taxon>fabids</taxon>
        <taxon>Fagales</taxon>
        <taxon>Juglandaceae</taxon>
        <taxon>Juglans</taxon>
    </lineage>
</organism>
<proteinExistence type="inferred from homology"/>
<evidence type="ECO:0000256" key="7">
    <source>
        <dbReference type="ARBA" id="ARBA00035649"/>
    </source>
</evidence>
<dbReference type="GO" id="GO:0019898">
    <property type="term" value="C:extrinsic component of membrane"/>
    <property type="evidence" value="ECO:0007669"/>
    <property type="project" value="InterPro"/>
</dbReference>
<dbReference type="Gene3D" id="1.20.120.290">
    <property type="entry name" value="Oxygen-evolving enhancer protein 3 (PsbQ), four-helix up-down bundle"/>
    <property type="match status" value="1"/>
</dbReference>
<sequence>QPHCSYQFELPSHLSRKTMSTFTNTTNPPHAQFSKHHNHNHSKKSSVSAVRAASFPSEENATHRRQIVTTLFATSMAVLGLQHGTPPALAQNWGTRSFIKERFFEPGLSPEDAVARIRQTAEGLHSIRYMLETMAWRYIIFYIRLKQAYLSQDLKNAMNTLPEGRRQDYVKTANELVDNMMELDYYVRTPKVYESYLYYEKTLKSIDALVALLA</sequence>
<dbReference type="GO" id="GO:0009535">
    <property type="term" value="C:chloroplast thylakoid membrane"/>
    <property type="evidence" value="ECO:0007669"/>
    <property type="project" value="UniProtKB-SubCell"/>
</dbReference>
<name>A0A833TPY1_JUGRE</name>
<dbReference type="PANTHER" id="PTHR33399:SF5">
    <property type="entry name" value="PHOTOSYNTHETIC NDH SUBUNIT OF LUMENAL LOCATION 2, CHLOROPLASTIC"/>
    <property type="match status" value="1"/>
</dbReference>
<feature type="non-terminal residue" evidence="9">
    <location>
        <position position="214"/>
    </location>
</feature>
<evidence type="ECO:0000256" key="3">
    <source>
        <dbReference type="ARBA" id="ARBA00022640"/>
    </source>
</evidence>
<dbReference type="InterPro" id="IPR054099">
    <property type="entry name" value="PSII_PsbQ_pln"/>
</dbReference>
<feature type="compositionally biased region" description="Basic residues" evidence="8">
    <location>
        <begin position="33"/>
        <end position="44"/>
    </location>
</feature>
<dbReference type="GO" id="GO:0005509">
    <property type="term" value="F:calcium ion binding"/>
    <property type="evidence" value="ECO:0007669"/>
    <property type="project" value="InterPro"/>
</dbReference>
<dbReference type="GO" id="GO:0015979">
    <property type="term" value="P:photosynthesis"/>
    <property type="evidence" value="ECO:0007669"/>
    <property type="project" value="InterPro"/>
</dbReference>
<keyword evidence="5" id="KW-0793">Thylakoid</keyword>
<reference evidence="9" key="1">
    <citation type="submission" date="2015-10" db="EMBL/GenBank/DDBJ databases">
        <authorList>
            <person name="Martinez-Garcia P.J."/>
            <person name="Crepeau M.W."/>
            <person name="Puiu D."/>
            <person name="Gonzalez-Ibeas D."/>
            <person name="Whalen J."/>
            <person name="Stevens K."/>
            <person name="Paul R."/>
            <person name="Butterfield T."/>
            <person name="Britton M."/>
            <person name="Reagan R."/>
            <person name="Chakraborty S."/>
            <person name="Walawage S.L."/>
            <person name="Vasquez-Gross H.A."/>
            <person name="Cardeno C."/>
            <person name="Famula R."/>
            <person name="Pratt K."/>
            <person name="Kuruganti S."/>
            <person name="Aradhya M.K."/>
            <person name="Leslie C.A."/>
            <person name="Dandekar A.M."/>
            <person name="Salzberg S.L."/>
            <person name="Wegrzyn J.L."/>
            <person name="Langley C.H."/>
            <person name="Neale D.B."/>
        </authorList>
    </citation>
    <scope>NUCLEOTIDE SEQUENCE</scope>
    <source>
        <tissue evidence="9">Leaves</tissue>
    </source>
</reference>
<evidence type="ECO:0000313" key="10">
    <source>
        <dbReference type="Proteomes" id="UP000619265"/>
    </source>
</evidence>
<dbReference type="GO" id="GO:0009654">
    <property type="term" value="C:photosystem II oxygen evolving complex"/>
    <property type="evidence" value="ECO:0007669"/>
    <property type="project" value="InterPro"/>
</dbReference>
<comment type="caution">
    <text evidence="9">The sequence shown here is derived from an EMBL/GenBank/DDBJ whole genome shotgun (WGS) entry which is preliminary data.</text>
</comment>
<protein>
    <recommendedName>
        <fullName evidence="11">Photosynthetic NDH subunit of lumenal location 2, chloroplastic</fullName>
    </recommendedName>
</protein>
<feature type="compositionally biased region" description="Polar residues" evidence="8">
    <location>
        <begin position="19"/>
        <end position="29"/>
    </location>
</feature>
<accession>A0A833TPY1</accession>
<evidence type="ECO:0000313" key="9">
    <source>
        <dbReference type="EMBL" id="KAF5443353.1"/>
    </source>
</evidence>
<feature type="compositionally biased region" description="Low complexity" evidence="8">
    <location>
        <begin position="45"/>
        <end position="54"/>
    </location>
</feature>
<comment type="similarity">
    <text evidence="7">Belongs to the PsbQ family.</text>
</comment>
<dbReference type="Pfam" id="PF05757">
    <property type="entry name" value="PsbQ"/>
    <property type="match status" value="1"/>
</dbReference>
<dbReference type="InterPro" id="IPR023222">
    <property type="entry name" value="PsbQ-like_dom_sf"/>
</dbReference>
<dbReference type="EMBL" id="LIHL02000016">
    <property type="protein sequence ID" value="KAF5443353.1"/>
    <property type="molecule type" value="Genomic_DNA"/>
</dbReference>
<keyword evidence="3" id="KW-0934">Plastid</keyword>